<dbReference type="PANTHER" id="PTHR43365">
    <property type="entry name" value="BLR7806 PROTEIN"/>
    <property type="match status" value="1"/>
</dbReference>
<name>K4NYU4_9PSEU</name>
<dbReference type="GO" id="GO:0016747">
    <property type="term" value="F:acyltransferase activity, transferring groups other than amino-acyl groups"/>
    <property type="evidence" value="ECO:0007669"/>
    <property type="project" value="InterPro"/>
</dbReference>
<dbReference type="PANTHER" id="PTHR43365:SF1">
    <property type="entry name" value="ACETYL-COA C-ACYLTRANSFERASE"/>
    <property type="match status" value="1"/>
</dbReference>
<organism evidence="8">
    <name type="scientific">Streptoalloteichus sp. ATCC 53650</name>
    <dbReference type="NCBI Taxonomy" id="756733"/>
    <lineage>
        <taxon>Bacteria</taxon>
        <taxon>Bacillati</taxon>
        <taxon>Actinomycetota</taxon>
        <taxon>Actinomycetes</taxon>
        <taxon>Pseudonocardiales</taxon>
        <taxon>Pseudonocardiaceae</taxon>
        <taxon>Streptoalloteichus</taxon>
    </lineage>
</organism>
<dbReference type="Pfam" id="PF00108">
    <property type="entry name" value="Thiolase_N"/>
    <property type="match status" value="1"/>
</dbReference>
<evidence type="ECO:0000256" key="3">
    <source>
        <dbReference type="ARBA" id="ARBA00023315"/>
    </source>
</evidence>
<reference evidence="8" key="1">
    <citation type="journal article" date="2013" name="Proc. Natl. Acad. Sci. U.S.A.">
        <title>A new member of the 4-methylideneimidazole-5-one-containing aminomutase family from the enediyne kedarcidin biosynthetic pathway.</title>
        <authorList>
            <person name="Huang S.X."/>
            <person name="Lohman J.R."/>
            <person name="Huang T."/>
            <person name="Shen B."/>
        </authorList>
    </citation>
    <scope>NUCLEOTIDE SEQUENCE</scope>
    <source>
        <strain evidence="8">ATCC 53650</strain>
    </source>
</reference>
<evidence type="ECO:0000313" key="8">
    <source>
        <dbReference type="EMBL" id="AFV52170.1"/>
    </source>
</evidence>
<feature type="domain" description="Thiolase N-terminal" evidence="6">
    <location>
        <begin position="12"/>
        <end position="264"/>
    </location>
</feature>
<evidence type="ECO:0000256" key="2">
    <source>
        <dbReference type="ARBA" id="ARBA00022679"/>
    </source>
</evidence>
<comment type="similarity">
    <text evidence="1 5">Belongs to the thiolase-like superfamily. Thiolase family.</text>
</comment>
<dbReference type="NCBIfam" id="TIGR01930">
    <property type="entry name" value="AcCoA-C-Actrans"/>
    <property type="match status" value="1"/>
</dbReference>
<dbReference type="SUPFAM" id="SSF53901">
    <property type="entry name" value="Thiolase-like"/>
    <property type="match status" value="2"/>
</dbReference>
<dbReference type="Pfam" id="PF02803">
    <property type="entry name" value="Thiolase_C"/>
    <property type="match status" value="1"/>
</dbReference>
<feature type="domain" description="Thiolase C-terminal" evidence="7">
    <location>
        <begin position="274"/>
        <end position="394"/>
    </location>
</feature>
<feature type="active site" description="Proton acceptor" evidence="4">
    <location>
        <position position="382"/>
    </location>
</feature>
<feature type="active site" description="Acyl-thioester intermediate" evidence="4">
    <location>
        <position position="96"/>
    </location>
</feature>
<dbReference type="InterPro" id="IPR020617">
    <property type="entry name" value="Thiolase_C"/>
</dbReference>
<dbReference type="NCBIfam" id="NF005889">
    <property type="entry name" value="PRK07850.1"/>
    <property type="match status" value="1"/>
</dbReference>
<dbReference type="InterPro" id="IPR002155">
    <property type="entry name" value="Thiolase"/>
</dbReference>
<dbReference type="InterPro" id="IPR020616">
    <property type="entry name" value="Thiolase_N"/>
</dbReference>
<evidence type="ECO:0000256" key="1">
    <source>
        <dbReference type="ARBA" id="ARBA00010982"/>
    </source>
</evidence>
<evidence type="ECO:0000256" key="4">
    <source>
        <dbReference type="PIRSR" id="PIRSR000429-1"/>
    </source>
</evidence>
<dbReference type="CDD" id="cd00751">
    <property type="entry name" value="thiolase"/>
    <property type="match status" value="1"/>
</dbReference>
<protein>
    <submittedName>
        <fullName evidence="8">Acyltransferase</fullName>
    </submittedName>
</protein>
<dbReference type="PIRSF" id="PIRSF000429">
    <property type="entry name" value="Ac-CoA_Ac_transf"/>
    <property type="match status" value="1"/>
</dbReference>
<feature type="active site" description="Proton acceptor" evidence="4">
    <location>
        <position position="352"/>
    </location>
</feature>
<dbReference type="AlphaFoldDB" id="K4NYU4"/>
<dbReference type="InterPro" id="IPR016039">
    <property type="entry name" value="Thiolase-like"/>
</dbReference>
<proteinExistence type="inferred from homology"/>
<accession>K4NYU4</accession>
<dbReference type="InterPro" id="IPR020613">
    <property type="entry name" value="Thiolase_CS"/>
</dbReference>
<keyword evidence="2 5" id="KW-0808">Transferase</keyword>
<dbReference type="PROSITE" id="PS00737">
    <property type="entry name" value="THIOLASE_2"/>
    <property type="match status" value="1"/>
</dbReference>
<keyword evidence="3 5" id="KW-0012">Acyltransferase</keyword>
<evidence type="ECO:0000259" key="7">
    <source>
        <dbReference type="Pfam" id="PF02803"/>
    </source>
</evidence>
<sequence>MTTTDLADRTPVIVAAARTPIGRRGGGLAGLKAVELLRHVLLEVIARGGIEPGDVEQVIGGCVTQAGEQSLNVTRNAWLNSGHDPAVGCTTVDVSCGSGQQANHLVSALIAAGAIDIGIGCGVESMSRVPMGVNLYQGPGHYKAADYPWDDPPHAQFGGAERIADRQGITRADADAFGALSQHRAARAWREGRFDREVTPVEAPVVDGDGAPTGEVRTVSRDEGLRETDVRVLAGLRPNVADGVHTAGTTSQVSDGAAAVLWMSLGRARALGLRPRAALAHQVVTGADPYYLLDGPVVATERILRRSGLAIGDIDLFEVNEAFAAVVLNWQQAHDVDPARVNPNGGAIALGHPLGATGTRLLVTALHELERADAGTALVTMCCGGSLGTASLLRRL</sequence>
<evidence type="ECO:0000256" key="5">
    <source>
        <dbReference type="RuleBase" id="RU003557"/>
    </source>
</evidence>
<dbReference type="Gene3D" id="3.40.47.10">
    <property type="match status" value="2"/>
</dbReference>
<evidence type="ECO:0000259" key="6">
    <source>
        <dbReference type="Pfam" id="PF00108"/>
    </source>
</evidence>
<dbReference type="EMBL" id="JX679499">
    <property type="protein sequence ID" value="AFV52170.1"/>
    <property type="molecule type" value="Genomic_DNA"/>
</dbReference>